<protein>
    <submittedName>
        <fullName evidence="1">Uncharacterized protein</fullName>
    </submittedName>
</protein>
<name>A0A0F8Z9E4_9ZZZZ</name>
<gene>
    <name evidence="1" type="ORF">LCGC14_3061800</name>
</gene>
<comment type="caution">
    <text evidence="1">The sequence shown here is derived from an EMBL/GenBank/DDBJ whole genome shotgun (WGS) entry which is preliminary data.</text>
</comment>
<evidence type="ECO:0000313" key="1">
    <source>
        <dbReference type="EMBL" id="KKK56711.1"/>
    </source>
</evidence>
<feature type="non-terminal residue" evidence="1">
    <location>
        <position position="23"/>
    </location>
</feature>
<proteinExistence type="predicted"/>
<dbReference type="AlphaFoldDB" id="A0A0F8Z9E4"/>
<reference evidence="1" key="1">
    <citation type="journal article" date="2015" name="Nature">
        <title>Complex archaea that bridge the gap between prokaryotes and eukaryotes.</title>
        <authorList>
            <person name="Spang A."/>
            <person name="Saw J.H."/>
            <person name="Jorgensen S.L."/>
            <person name="Zaremba-Niedzwiedzka K."/>
            <person name="Martijn J."/>
            <person name="Lind A.E."/>
            <person name="van Eijk R."/>
            <person name="Schleper C."/>
            <person name="Guy L."/>
            <person name="Ettema T.J."/>
        </authorList>
    </citation>
    <scope>NUCLEOTIDE SEQUENCE</scope>
</reference>
<sequence length="23" mass="2821">MDLRDFQNRQLGPEDFFAMAKKY</sequence>
<dbReference type="EMBL" id="LAZR01064855">
    <property type="protein sequence ID" value="KKK56711.1"/>
    <property type="molecule type" value="Genomic_DNA"/>
</dbReference>
<accession>A0A0F8Z9E4</accession>
<organism evidence="1">
    <name type="scientific">marine sediment metagenome</name>
    <dbReference type="NCBI Taxonomy" id="412755"/>
    <lineage>
        <taxon>unclassified sequences</taxon>
        <taxon>metagenomes</taxon>
        <taxon>ecological metagenomes</taxon>
    </lineage>
</organism>